<dbReference type="AlphaFoldDB" id="I9NPF1"/>
<dbReference type="Proteomes" id="UP000005361">
    <property type="component" value="Chromosome"/>
</dbReference>
<protein>
    <submittedName>
        <fullName evidence="1">Uncharacterized protein</fullName>
    </submittedName>
</protein>
<reference evidence="2" key="2">
    <citation type="submission" date="2015-02" db="EMBL/GenBank/DDBJ databases">
        <title>Complete Genome Sequence of Pelosinus fermentans JBW45.</title>
        <authorList>
            <person name="De Leon K.B."/>
            <person name="Utturkar S.M."/>
            <person name="Camilleri L.B."/>
            <person name="Arkin A.P."/>
            <person name="Fields M.W."/>
            <person name="Brown S.D."/>
            <person name="Wall J.D."/>
        </authorList>
    </citation>
    <scope>NUCLEOTIDE SEQUENCE [LARGE SCALE GENOMIC DNA]</scope>
    <source>
        <strain evidence="2">JBW45</strain>
    </source>
</reference>
<dbReference type="STRING" id="1192197.JBW_03150"/>
<organism evidence="1 2">
    <name type="scientific">Pelosinus fermentans JBW45</name>
    <dbReference type="NCBI Taxonomy" id="1192197"/>
    <lineage>
        <taxon>Bacteria</taxon>
        <taxon>Bacillati</taxon>
        <taxon>Bacillota</taxon>
        <taxon>Negativicutes</taxon>
        <taxon>Selenomonadales</taxon>
        <taxon>Sporomusaceae</taxon>
        <taxon>Pelosinus</taxon>
    </lineage>
</organism>
<reference evidence="1 2" key="1">
    <citation type="journal article" date="2015" name="Genome Announc.">
        <title>Complete Genome Sequence of Pelosinus fermentans JBW45, a Member of a Remarkably Competitive Group of Negativicutes in the Firmicutes Phylum.</title>
        <authorList>
            <person name="De Leon K.B."/>
            <person name="Utturkar S.M."/>
            <person name="Camilleri L.B."/>
            <person name="Elias D.A."/>
            <person name="Arkin A.P."/>
            <person name="Fields M.W."/>
            <person name="Brown S.D."/>
            <person name="Wall J.D."/>
        </authorList>
    </citation>
    <scope>NUCLEOTIDE SEQUENCE [LARGE SCALE GENOMIC DNA]</scope>
    <source>
        <strain evidence="1 2">JBW45</strain>
    </source>
</reference>
<accession>I9NPF1</accession>
<name>I9NPF1_9FIRM</name>
<proteinExistence type="predicted"/>
<dbReference type="EMBL" id="CP010978">
    <property type="protein sequence ID" value="AJQ28491.1"/>
    <property type="molecule type" value="Genomic_DNA"/>
</dbReference>
<dbReference type="HOGENOM" id="CLU_2701498_0_0_9"/>
<sequence length="73" mass="8497">MQPIKEKYVPLWNILGMILWYKIGYYKTIKCLLADLNFSIYYYKCKSIFKEKIKSLSNKLILGGIGIGSEKLA</sequence>
<evidence type="ECO:0000313" key="1">
    <source>
        <dbReference type="EMBL" id="AJQ28491.1"/>
    </source>
</evidence>
<dbReference type="KEGG" id="pft:JBW_03150"/>
<evidence type="ECO:0000313" key="2">
    <source>
        <dbReference type="Proteomes" id="UP000005361"/>
    </source>
</evidence>
<gene>
    <name evidence="1" type="ORF">JBW_03150</name>
</gene>